<accession>A0A6L5X854</accession>
<dbReference type="EMBL" id="VULZ01000013">
    <property type="protein sequence ID" value="MSS15568.1"/>
    <property type="molecule type" value="Genomic_DNA"/>
</dbReference>
<dbReference type="Pfam" id="PF10711">
    <property type="entry name" value="DUF2513"/>
    <property type="match status" value="1"/>
</dbReference>
<sequence length="130" mass="14461">MKLNLETIRSLLLYLESNLTVSEDEGFESIDYRQISSDTGISAPEVINTLFVLDEAHFITISADSGDDSFNELLVNRITYDGYQFLETIRPEPVFKKIQRASSVVGSASIPALIETSVKIISSLLFQNVP</sequence>
<dbReference type="AlphaFoldDB" id="A0A6L5X854"/>
<protein>
    <submittedName>
        <fullName evidence="1">DUF2513 domain-containing protein</fullName>
    </submittedName>
</protein>
<name>A0A6L5X854_9FIRM</name>
<proteinExistence type="predicted"/>
<keyword evidence="2" id="KW-1185">Reference proteome</keyword>
<dbReference type="InterPro" id="IPR019650">
    <property type="entry name" value="DUF2513"/>
</dbReference>
<dbReference type="Proteomes" id="UP000481852">
    <property type="component" value="Unassembled WGS sequence"/>
</dbReference>
<reference evidence="1 2" key="1">
    <citation type="submission" date="2019-08" db="EMBL/GenBank/DDBJ databases">
        <title>In-depth cultivation of the pig gut microbiome towards novel bacterial diversity and tailored functional studies.</title>
        <authorList>
            <person name="Wylensek D."/>
            <person name="Hitch T.C.A."/>
            <person name="Clavel T."/>
        </authorList>
    </citation>
    <scope>NUCLEOTIDE SEQUENCE [LARGE SCALE GENOMIC DNA]</scope>
    <source>
        <strain evidence="1 2">Oil+RF-744-WCA-WT-11</strain>
    </source>
</reference>
<gene>
    <name evidence="1" type="ORF">FYJ35_11070</name>
</gene>
<dbReference type="RefSeq" id="WP_154526554.1">
    <property type="nucleotide sequence ID" value="NZ_VULZ01000013.1"/>
</dbReference>
<evidence type="ECO:0000313" key="1">
    <source>
        <dbReference type="EMBL" id="MSS15568.1"/>
    </source>
</evidence>
<organism evidence="1 2">
    <name type="scientific">Porcincola intestinalis</name>
    <dbReference type="NCBI Taxonomy" id="2606632"/>
    <lineage>
        <taxon>Bacteria</taxon>
        <taxon>Bacillati</taxon>
        <taxon>Bacillota</taxon>
        <taxon>Clostridia</taxon>
        <taxon>Lachnospirales</taxon>
        <taxon>Lachnospiraceae</taxon>
        <taxon>Porcincola</taxon>
    </lineage>
</organism>
<evidence type="ECO:0000313" key="2">
    <source>
        <dbReference type="Proteomes" id="UP000481852"/>
    </source>
</evidence>
<comment type="caution">
    <text evidence="1">The sequence shown here is derived from an EMBL/GenBank/DDBJ whole genome shotgun (WGS) entry which is preliminary data.</text>
</comment>